<gene>
    <name evidence="2" type="ORF">LDJ79_13270</name>
</gene>
<dbReference type="SMART" id="SM01321">
    <property type="entry name" value="Y1_Tnp"/>
    <property type="match status" value="1"/>
</dbReference>
<dbReference type="PANTHER" id="PTHR34322:SF2">
    <property type="entry name" value="TRANSPOSASE IS200-LIKE DOMAIN-CONTAINING PROTEIN"/>
    <property type="match status" value="1"/>
</dbReference>
<sequence>MTTARTQLIRPEVTPYYHCVSRCVRRSFLCGQDNMTGKSYEHRRAWVEQRMLSLASMYCIRICSYAIMSNHYHLVAYVDKEAALSLTDNEVVERWCSQHKTPPIIQRWLAGQLSSKAELNTCHRLIELLRQRLYSLSWFMKELNHGIAVQANKEDQCTGRFWEGRFKSQALLDEKALIAAMVYVDLNPIRAKIADSPEQSDHTSIKTRLDSLNRGETSPPLLANFSGYDHQQKHFAIPFRLMDYLELVNWSGKQIRNDKRGHIDSRIPAILDRLSLSQQECLTLCTELEKKPRVWIGSTEELNRAKNKLGKKRMVALHIS</sequence>
<dbReference type="SUPFAM" id="SSF143422">
    <property type="entry name" value="Transposase IS200-like"/>
    <property type="match status" value="1"/>
</dbReference>
<comment type="caution">
    <text evidence="2">The sequence shown here is derived from an EMBL/GenBank/DDBJ whole genome shotgun (WGS) entry which is preliminary data.</text>
</comment>
<evidence type="ECO:0000259" key="1">
    <source>
        <dbReference type="SMART" id="SM01321"/>
    </source>
</evidence>
<accession>A0ABS7YS41</accession>
<dbReference type="Gene3D" id="3.30.70.1290">
    <property type="entry name" value="Transposase IS200-like"/>
    <property type="match status" value="1"/>
</dbReference>
<reference evidence="3" key="1">
    <citation type="submission" date="2023-07" db="EMBL/GenBank/DDBJ databases">
        <title>Molecular identification of indigenous halophilic bacteria isolated from red sea cost, biodegradation of synthetic dyes and assessment of degraded metabolite toxicity.</title>
        <authorList>
            <person name="Chaieb K."/>
            <person name="Altayb H.N."/>
        </authorList>
    </citation>
    <scope>NUCLEOTIDE SEQUENCE [LARGE SCALE GENOMIC DNA]</scope>
    <source>
        <strain evidence="3">K20</strain>
    </source>
</reference>
<keyword evidence="3" id="KW-1185">Reference proteome</keyword>
<proteinExistence type="predicted"/>
<protein>
    <submittedName>
        <fullName evidence="2">Transposase</fullName>
    </submittedName>
</protein>
<feature type="domain" description="Transposase IS200-like" evidence="1">
    <location>
        <begin position="13"/>
        <end position="187"/>
    </location>
</feature>
<dbReference type="InterPro" id="IPR002686">
    <property type="entry name" value="Transposase_17"/>
</dbReference>
<dbReference type="Proteomes" id="UP001199044">
    <property type="component" value="Unassembled WGS sequence"/>
</dbReference>
<name>A0ABS7YS41_9VIBR</name>
<organism evidence="2 3">
    <name type="scientific">Vibrio tritonius</name>
    <dbReference type="NCBI Taxonomy" id="1435069"/>
    <lineage>
        <taxon>Bacteria</taxon>
        <taxon>Pseudomonadati</taxon>
        <taxon>Pseudomonadota</taxon>
        <taxon>Gammaproteobacteria</taxon>
        <taxon>Vibrionales</taxon>
        <taxon>Vibrionaceae</taxon>
        <taxon>Vibrio</taxon>
    </lineage>
</organism>
<dbReference type="EMBL" id="JAIWIU010000087">
    <property type="protein sequence ID" value="MCA2017090.1"/>
    <property type="molecule type" value="Genomic_DNA"/>
</dbReference>
<dbReference type="PANTHER" id="PTHR34322">
    <property type="entry name" value="TRANSPOSASE, Y1_TNP DOMAIN-CONTAINING"/>
    <property type="match status" value="1"/>
</dbReference>
<evidence type="ECO:0000313" key="2">
    <source>
        <dbReference type="EMBL" id="MCA2017090.1"/>
    </source>
</evidence>
<evidence type="ECO:0000313" key="3">
    <source>
        <dbReference type="Proteomes" id="UP001199044"/>
    </source>
</evidence>
<dbReference type="InterPro" id="IPR036515">
    <property type="entry name" value="Transposase_17_sf"/>
</dbReference>
<dbReference type="RefSeq" id="WP_225250901.1">
    <property type="nucleotide sequence ID" value="NZ_JAIWIU010000087.1"/>
</dbReference>